<dbReference type="Gene3D" id="3.40.50.880">
    <property type="match status" value="1"/>
</dbReference>
<dbReference type="SUPFAM" id="SSF52317">
    <property type="entry name" value="Class I glutamine amidotransferase-like"/>
    <property type="match status" value="1"/>
</dbReference>
<dbReference type="InterPro" id="IPR002818">
    <property type="entry name" value="DJ-1/PfpI"/>
</dbReference>
<dbReference type="Proteomes" id="UP000486534">
    <property type="component" value="Unassembled WGS sequence"/>
</dbReference>
<dbReference type="GO" id="GO:0003700">
    <property type="term" value="F:DNA-binding transcription factor activity"/>
    <property type="evidence" value="ECO:0007669"/>
    <property type="project" value="InterPro"/>
</dbReference>
<dbReference type="InterPro" id="IPR009057">
    <property type="entry name" value="Homeodomain-like_sf"/>
</dbReference>
<comment type="caution">
    <text evidence="5">The sequence shown here is derived from an EMBL/GenBank/DDBJ whole genome shotgun (WGS) entry which is preliminary data.</text>
</comment>
<dbReference type="PROSITE" id="PS01124">
    <property type="entry name" value="HTH_ARAC_FAMILY_2"/>
    <property type="match status" value="1"/>
</dbReference>
<sequence>MARSVAILVFPGVQALDVTGPMDVFCEANRFLPVEDHYHLEVIGLQAGAQVCSNGLVLQARRSFEEAVEAFDLLLVAGGPQVPGSDFGPIFDAWLRGACARAAGFGSICNGAFILARAGLLEGRTVTTHWNDAPALATLYPSTRVEVDRLYVEDDRLFTSAGVTAGIDLSLYLLAKDRGAEVALNVAKRLVVFTQRAGGQSQFSPFLLPQATATSVVAQVQQHVLDHLQDNLSIGELARAAHMSPRNFSRVFVREAGITPAEFVERARVDAARALLERSSAPLKTLAYRCGFRDAQHLLRVFKRRLGLTPQQFRANFAPPSW</sequence>
<feature type="domain" description="HTH araC/xylS-type" evidence="4">
    <location>
        <begin position="218"/>
        <end position="316"/>
    </location>
</feature>
<dbReference type="GO" id="GO:0043565">
    <property type="term" value="F:sequence-specific DNA binding"/>
    <property type="evidence" value="ECO:0007669"/>
    <property type="project" value="InterPro"/>
</dbReference>
<evidence type="ECO:0000256" key="3">
    <source>
        <dbReference type="ARBA" id="ARBA00023163"/>
    </source>
</evidence>
<keyword evidence="3" id="KW-0804">Transcription</keyword>
<dbReference type="PANTHER" id="PTHR43130:SF3">
    <property type="entry name" value="HTH-TYPE TRANSCRIPTIONAL REGULATOR RV1931C"/>
    <property type="match status" value="1"/>
</dbReference>
<dbReference type="Pfam" id="PF12833">
    <property type="entry name" value="HTH_18"/>
    <property type="match status" value="1"/>
</dbReference>
<dbReference type="SUPFAM" id="SSF46689">
    <property type="entry name" value="Homeodomain-like"/>
    <property type="match status" value="2"/>
</dbReference>
<evidence type="ECO:0000256" key="1">
    <source>
        <dbReference type="ARBA" id="ARBA00023015"/>
    </source>
</evidence>
<evidence type="ECO:0000256" key="2">
    <source>
        <dbReference type="ARBA" id="ARBA00023125"/>
    </source>
</evidence>
<organism evidence="5 6">
    <name type="scientific">Pseudomonas piscis</name>
    <dbReference type="NCBI Taxonomy" id="2614538"/>
    <lineage>
        <taxon>Bacteria</taxon>
        <taxon>Pseudomonadati</taxon>
        <taxon>Pseudomonadota</taxon>
        <taxon>Gammaproteobacteria</taxon>
        <taxon>Pseudomonadales</taxon>
        <taxon>Pseudomonadaceae</taxon>
        <taxon>Pseudomonas</taxon>
    </lineage>
</organism>
<dbReference type="Pfam" id="PF01965">
    <property type="entry name" value="DJ-1_PfpI"/>
    <property type="match status" value="1"/>
</dbReference>
<dbReference type="Gene3D" id="1.10.10.60">
    <property type="entry name" value="Homeodomain-like"/>
    <property type="match status" value="1"/>
</dbReference>
<accession>A0A7X1PHK1</accession>
<dbReference type="SMART" id="SM00342">
    <property type="entry name" value="HTH_ARAC"/>
    <property type="match status" value="1"/>
</dbReference>
<evidence type="ECO:0000259" key="4">
    <source>
        <dbReference type="PROSITE" id="PS01124"/>
    </source>
</evidence>
<dbReference type="AlphaFoldDB" id="A0A7X1PHK1"/>
<dbReference type="InterPro" id="IPR018060">
    <property type="entry name" value="HTH_AraC"/>
</dbReference>
<reference evidence="5 6" key="1">
    <citation type="submission" date="2019-10" db="EMBL/GenBank/DDBJ databases">
        <title>Pseudomonas dajingensis sp. nov., isolated from the profound head ulcers of farmed Murray cod (Maccullochella peelii peelii).</title>
        <authorList>
            <person name="Liu Y."/>
        </authorList>
    </citation>
    <scope>NUCLEOTIDE SEQUENCE [LARGE SCALE GENOMIC DNA]</scope>
    <source>
        <strain evidence="5 6">MC042</strain>
    </source>
</reference>
<keyword evidence="2" id="KW-0238">DNA-binding</keyword>
<dbReference type="GO" id="GO:0009893">
    <property type="term" value="P:positive regulation of metabolic process"/>
    <property type="evidence" value="ECO:0007669"/>
    <property type="project" value="UniProtKB-ARBA"/>
</dbReference>
<dbReference type="InterPro" id="IPR029062">
    <property type="entry name" value="Class_I_gatase-like"/>
</dbReference>
<dbReference type="InterPro" id="IPR018062">
    <property type="entry name" value="HTH_AraC-typ_CS"/>
</dbReference>
<evidence type="ECO:0000313" key="5">
    <source>
        <dbReference type="EMBL" id="MQA52027.1"/>
    </source>
</evidence>
<keyword evidence="1" id="KW-0805">Transcription regulation</keyword>
<dbReference type="PANTHER" id="PTHR43130">
    <property type="entry name" value="ARAC-FAMILY TRANSCRIPTIONAL REGULATOR"/>
    <property type="match status" value="1"/>
</dbReference>
<dbReference type="PROSITE" id="PS00041">
    <property type="entry name" value="HTH_ARAC_FAMILY_1"/>
    <property type="match status" value="1"/>
</dbReference>
<protein>
    <submittedName>
        <fullName evidence="5">Helix-turn-helix domain-containing protein</fullName>
    </submittedName>
</protein>
<dbReference type="EMBL" id="WHUV01000001">
    <property type="protein sequence ID" value="MQA52027.1"/>
    <property type="molecule type" value="Genomic_DNA"/>
</dbReference>
<evidence type="ECO:0000313" key="6">
    <source>
        <dbReference type="Proteomes" id="UP000486534"/>
    </source>
</evidence>
<dbReference type="InterPro" id="IPR052158">
    <property type="entry name" value="INH-QAR"/>
</dbReference>
<gene>
    <name evidence="5" type="ORF">GDH07_01685</name>
</gene>
<dbReference type="CDD" id="cd03137">
    <property type="entry name" value="GATase1_AraC_1"/>
    <property type="match status" value="1"/>
</dbReference>
<name>A0A7X1PHK1_9PSED</name>
<proteinExistence type="predicted"/>
<dbReference type="RefSeq" id="WP_152896550.1">
    <property type="nucleotide sequence ID" value="NZ_WHUV01000001.1"/>
</dbReference>